<evidence type="ECO:0000313" key="2">
    <source>
        <dbReference type="Proteomes" id="UP000664203"/>
    </source>
</evidence>
<proteinExistence type="predicted"/>
<reference evidence="1" key="1">
    <citation type="submission" date="2021-03" db="EMBL/GenBank/DDBJ databases">
        <authorList>
            <person name="Tagirdzhanova G."/>
        </authorList>
    </citation>
    <scope>NUCLEOTIDE SEQUENCE</scope>
</reference>
<name>A0A8H3I4B5_9LECA</name>
<protein>
    <submittedName>
        <fullName evidence="1">Uncharacterized protein</fullName>
    </submittedName>
</protein>
<gene>
    <name evidence="1" type="ORF">ALECFALPRED_000015</name>
</gene>
<sequence length="101" mass="11778">MEPSYIQPQALVDALLKYGKQSLQTLHLRSIERVADRQVVLTDFEVMTELAYRNEQKGLWTVTPQKSAKTMKVVGFMKNWMVNVSKDWYPSLLVAFWKPVM</sequence>
<organism evidence="1 2">
    <name type="scientific">Alectoria fallacina</name>
    <dbReference type="NCBI Taxonomy" id="1903189"/>
    <lineage>
        <taxon>Eukaryota</taxon>
        <taxon>Fungi</taxon>
        <taxon>Dikarya</taxon>
        <taxon>Ascomycota</taxon>
        <taxon>Pezizomycotina</taxon>
        <taxon>Lecanoromycetes</taxon>
        <taxon>OSLEUM clade</taxon>
        <taxon>Lecanoromycetidae</taxon>
        <taxon>Lecanorales</taxon>
        <taxon>Lecanorineae</taxon>
        <taxon>Parmeliaceae</taxon>
        <taxon>Alectoria</taxon>
    </lineage>
</organism>
<accession>A0A8H3I4B5</accession>
<comment type="caution">
    <text evidence="1">The sequence shown here is derived from an EMBL/GenBank/DDBJ whole genome shotgun (WGS) entry which is preliminary data.</text>
</comment>
<keyword evidence="2" id="KW-1185">Reference proteome</keyword>
<dbReference type="AlphaFoldDB" id="A0A8H3I4B5"/>
<evidence type="ECO:0000313" key="1">
    <source>
        <dbReference type="EMBL" id="CAF9902780.1"/>
    </source>
</evidence>
<dbReference type="EMBL" id="CAJPDR010000001">
    <property type="protein sequence ID" value="CAF9902780.1"/>
    <property type="molecule type" value="Genomic_DNA"/>
</dbReference>
<dbReference type="Proteomes" id="UP000664203">
    <property type="component" value="Unassembled WGS sequence"/>
</dbReference>